<keyword evidence="2" id="KW-1185">Reference proteome</keyword>
<organism evidence="1 2">
    <name type="scientific">Pieris brassicae</name>
    <name type="common">White butterfly</name>
    <name type="synonym">Large white butterfly</name>
    <dbReference type="NCBI Taxonomy" id="7116"/>
    <lineage>
        <taxon>Eukaryota</taxon>
        <taxon>Metazoa</taxon>
        <taxon>Ecdysozoa</taxon>
        <taxon>Arthropoda</taxon>
        <taxon>Hexapoda</taxon>
        <taxon>Insecta</taxon>
        <taxon>Pterygota</taxon>
        <taxon>Neoptera</taxon>
        <taxon>Endopterygota</taxon>
        <taxon>Lepidoptera</taxon>
        <taxon>Glossata</taxon>
        <taxon>Ditrysia</taxon>
        <taxon>Papilionoidea</taxon>
        <taxon>Pieridae</taxon>
        <taxon>Pierinae</taxon>
        <taxon>Pieris</taxon>
    </lineage>
</organism>
<reference evidence="1" key="1">
    <citation type="submission" date="2022-05" db="EMBL/GenBank/DDBJ databases">
        <authorList>
            <person name="Okamura Y."/>
        </authorList>
    </citation>
    <scope>NUCLEOTIDE SEQUENCE</scope>
</reference>
<dbReference type="EMBL" id="CALOZG010000029">
    <property type="protein sequence ID" value="CAH4033224.1"/>
    <property type="molecule type" value="Genomic_DNA"/>
</dbReference>
<gene>
    <name evidence="1" type="ORF">PIBRA_LOCUS9536</name>
</gene>
<name>A0A9P0TTN9_PIEBR</name>
<dbReference type="AlphaFoldDB" id="A0A9P0TTN9"/>
<proteinExistence type="predicted"/>
<dbReference type="Proteomes" id="UP001152562">
    <property type="component" value="Unassembled WGS sequence"/>
</dbReference>
<evidence type="ECO:0000313" key="2">
    <source>
        <dbReference type="Proteomes" id="UP001152562"/>
    </source>
</evidence>
<protein>
    <submittedName>
        <fullName evidence="1">Uncharacterized protein</fullName>
    </submittedName>
</protein>
<evidence type="ECO:0000313" key="1">
    <source>
        <dbReference type="EMBL" id="CAH4033224.1"/>
    </source>
</evidence>
<comment type="caution">
    <text evidence="1">The sequence shown here is derived from an EMBL/GenBank/DDBJ whole genome shotgun (WGS) entry which is preliminary data.</text>
</comment>
<accession>A0A9P0TTN9</accession>
<sequence length="95" mass="11332">MENKKNKKTKTIHMRYPAPYSWSQTGSYERKPTMKKSVSYDNKNKYKSKARPKCCDPYAPHLKYGIFHQKNSKPRRAVFYNSPSEQTLHETFVRL</sequence>